<dbReference type="EMBL" id="CACRTG010000021">
    <property type="protein sequence ID" value="VYT18031.1"/>
    <property type="molecule type" value="Genomic_DNA"/>
</dbReference>
<dbReference type="AlphaFoldDB" id="A0A6N2UP11"/>
<gene>
    <name evidence="1" type="ORF">CNLFYP112_02128</name>
</gene>
<protein>
    <recommendedName>
        <fullName evidence="2">DUF3114 domain-containing protein</fullName>
    </recommendedName>
</protein>
<evidence type="ECO:0008006" key="2">
    <source>
        <dbReference type="Google" id="ProtNLM"/>
    </source>
</evidence>
<dbReference type="InterPro" id="IPR021462">
    <property type="entry name" value="DUF3114"/>
</dbReference>
<proteinExistence type="predicted"/>
<sequence>MSFANMGDCMKEKWKIAVAFLVLGVFIVAGNLRVSATESEDLFLKDILDDSTYVKAILGGGYLGKTILYDVDGEKTVVYPNDGEHKTIVRNGEKATVFYGKYRGKDEHKDYRDLFPELDISFFYDPVKELGLKMSEIQEQNYQIEVTKQEQIENFLVPLSFVGVIDNEMFTISQIDILFDEACRPIEIRFHITSDVAQQDRITYLEQQLNQKFEYTTREVVENAFSDVEDEIAQIKPFEEVEVIDYIDELSNVVKVTDEHFLLVLQAQTEELTDRAGWDKRAVFAYLEAVDNKFGQFAKGYEGEQITQEEYLEQLDRVYKSAHLVGSDVYTYMFESSELKAKKKALLVIEQMGGYLDENGMLQLKDGDEFYLSMEPHSVFLEDYAQCVRDAYQKKNKTYKRLDDTMIHQFRMYIDKHNIEYVRNNFDGKTDYEKLKNYAAEFEFSLYYGEPSRHHNKIQKDSAFDGQKYDKILTPNRLSEFIINVETGEFVTEWDVLKTKDTQTVMSKDSSYKKEKESSQKKVVDTESFNYAPADYVEAHQMLDVLPASPAKEKKLYLENDLKKLLKKTWKSPEKKIYREKYRKPSDYLK</sequence>
<reference evidence="1" key="1">
    <citation type="submission" date="2019-11" db="EMBL/GenBank/DDBJ databases">
        <authorList>
            <person name="Feng L."/>
        </authorList>
    </citation>
    <scope>NUCLEOTIDE SEQUENCE</scope>
    <source>
        <strain evidence="1">CnexileLFYP112</strain>
    </source>
</reference>
<evidence type="ECO:0000313" key="1">
    <source>
        <dbReference type="EMBL" id="VYT18031.1"/>
    </source>
</evidence>
<accession>A0A6N2UP11</accession>
<dbReference type="Pfam" id="PF11311">
    <property type="entry name" value="DUF3114"/>
    <property type="match status" value="1"/>
</dbReference>
<name>A0A6N2UP11_9FIRM</name>
<organism evidence="1">
    <name type="scientific">[Clostridium] nexile</name>
    <dbReference type="NCBI Taxonomy" id="29361"/>
    <lineage>
        <taxon>Bacteria</taxon>
        <taxon>Bacillati</taxon>
        <taxon>Bacillota</taxon>
        <taxon>Clostridia</taxon>
        <taxon>Lachnospirales</taxon>
        <taxon>Lachnospiraceae</taxon>
        <taxon>Tyzzerella</taxon>
    </lineage>
</organism>